<evidence type="ECO:0000313" key="8">
    <source>
        <dbReference type="Proteomes" id="UP000008809"/>
    </source>
</evidence>
<evidence type="ECO:0000256" key="1">
    <source>
        <dbReference type="ARBA" id="ARBA00022617"/>
    </source>
</evidence>
<keyword evidence="1 4" id="KW-0349">Heme</keyword>
<proteinExistence type="predicted"/>
<dbReference type="Gene3D" id="1.10.760.10">
    <property type="entry name" value="Cytochrome c-like domain"/>
    <property type="match status" value="1"/>
</dbReference>
<dbReference type="GO" id="GO:0046872">
    <property type="term" value="F:metal ion binding"/>
    <property type="evidence" value="ECO:0007669"/>
    <property type="project" value="UniProtKB-KW"/>
</dbReference>
<dbReference type="InterPro" id="IPR036909">
    <property type="entry name" value="Cyt_c-like_dom_sf"/>
</dbReference>
<evidence type="ECO:0000256" key="3">
    <source>
        <dbReference type="ARBA" id="ARBA00023004"/>
    </source>
</evidence>
<dbReference type="eggNOG" id="COG2010">
    <property type="taxonomic scope" value="Bacteria"/>
</dbReference>
<gene>
    <name evidence="7" type="ordered locus">RPB_3268</name>
</gene>
<evidence type="ECO:0000259" key="6">
    <source>
        <dbReference type="PROSITE" id="PS51007"/>
    </source>
</evidence>
<dbReference type="Proteomes" id="UP000008809">
    <property type="component" value="Chromosome"/>
</dbReference>
<dbReference type="SUPFAM" id="SSF46626">
    <property type="entry name" value="Cytochrome c"/>
    <property type="match status" value="1"/>
</dbReference>
<feature type="signal peptide" evidence="5">
    <location>
        <begin position="1"/>
        <end position="22"/>
    </location>
</feature>
<keyword evidence="5" id="KW-0732">Signal</keyword>
<reference evidence="7 8" key="1">
    <citation type="submission" date="2006-01" db="EMBL/GenBank/DDBJ databases">
        <title>Complete sequence of Rhodopseudomonas palustris HaA2.</title>
        <authorList>
            <consortium name="US DOE Joint Genome Institute"/>
            <person name="Copeland A."/>
            <person name="Lucas S."/>
            <person name="Lapidus A."/>
            <person name="Barry K."/>
            <person name="Detter J.C."/>
            <person name="Glavina T."/>
            <person name="Hammon N."/>
            <person name="Israni S."/>
            <person name="Pitluck S."/>
            <person name="Chain P."/>
            <person name="Malfatti S."/>
            <person name="Shin M."/>
            <person name="Vergez L."/>
            <person name="Schmutz J."/>
            <person name="Larimer F."/>
            <person name="Land M."/>
            <person name="Hauser L."/>
            <person name="Pelletier D.A."/>
            <person name="Kyrpides N."/>
            <person name="Anderson I."/>
            <person name="Oda Y."/>
            <person name="Harwood C.S."/>
            <person name="Richardson P."/>
        </authorList>
    </citation>
    <scope>NUCLEOTIDE SEQUENCE [LARGE SCALE GENOMIC DNA]</scope>
    <source>
        <strain evidence="7 8">HaA2</strain>
    </source>
</reference>
<evidence type="ECO:0000256" key="5">
    <source>
        <dbReference type="SAM" id="SignalP"/>
    </source>
</evidence>
<evidence type="ECO:0000256" key="4">
    <source>
        <dbReference type="PROSITE-ProRule" id="PRU00433"/>
    </source>
</evidence>
<feature type="chain" id="PRO_5004210774" evidence="5">
    <location>
        <begin position="23"/>
        <end position="104"/>
    </location>
</feature>
<dbReference type="KEGG" id="rpb:RPB_3268"/>
<dbReference type="AlphaFoldDB" id="Q2IUZ6"/>
<dbReference type="PROSITE" id="PS51007">
    <property type="entry name" value="CYTC"/>
    <property type="match status" value="1"/>
</dbReference>
<dbReference type="RefSeq" id="WP_011442148.1">
    <property type="nucleotide sequence ID" value="NC_007778.1"/>
</dbReference>
<organism evidence="7 8">
    <name type="scientific">Rhodopseudomonas palustris (strain HaA2)</name>
    <dbReference type="NCBI Taxonomy" id="316058"/>
    <lineage>
        <taxon>Bacteria</taxon>
        <taxon>Pseudomonadati</taxon>
        <taxon>Pseudomonadota</taxon>
        <taxon>Alphaproteobacteria</taxon>
        <taxon>Hyphomicrobiales</taxon>
        <taxon>Nitrobacteraceae</taxon>
        <taxon>Rhodopseudomonas</taxon>
    </lineage>
</organism>
<dbReference type="OrthoDB" id="7873796at2"/>
<evidence type="ECO:0000256" key="2">
    <source>
        <dbReference type="ARBA" id="ARBA00022723"/>
    </source>
</evidence>
<evidence type="ECO:0000313" key="7">
    <source>
        <dbReference type="EMBL" id="ABD07964.1"/>
    </source>
</evidence>
<dbReference type="InterPro" id="IPR009056">
    <property type="entry name" value="Cyt_c-like_dom"/>
</dbReference>
<feature type="domain" description="Cytochrome c" evidence="6">
    <location>
        <begin position="23"/>
        <end position="102"/>
    </location>
</feature>
<keyword evidence="8" id="KW-1185">Reference proteome</keyword>
<sequence>MRPLTFGLSLLLLAGASAPTFAADATNGETLAKRWCISCHLVSEDQRKGTDLVASFASIASQPGFDQDKLAIFLLEPHPKMSSMALSRIEAQNIAAYIAEQKRR</sequence>
<dbReference type="GO" id="GO:0020037">
    <property type="term" value="F:heme binding"/>
    <property type="evidence" value="ECO:0007669"/>
    <property type="project" value="InterPro"/>
</dbReference>
<dbReference type="EMBL" id="CP000250">
    <property type="protein sequence ID" value="ABD07964.1"/>
    <property type="molecule type" value="Genomic_DNA"/>
</dbReference>
<accession>Q2IUZ6</accession>
<name>Q2IUZ6_RHOP2</name>
<dbReference type="HOGENOM" id="CLU_133116_1_1_5"/>
<keyword evidence="3 4" id="KW-0408">Iron</keyword>
<dbReference type="STRING" id="316058.RPB_3268"/>
<protein>
    <submittedName>
        <fullName evidence="7">Cytochrome C</fullName>
    </submittedName>
</protein>
<dbReference type="GO" id="GO:0009055">
    <property type="term" value="F:electron transfer activity"/>
    <property type="evidence" value="ECO:0007669"/>
    <property type="project" value="InterPro"/>
</dbReference>
<keyword evidence="2 4" id="KW-0479">Metal-binding</keyword>